<proteinExistence type="predicted"/>
<gene>
    <name evidence="1" type="ORF">SCALOS_LOCUS3166</name>
</gene>
<evidence type="ECO:0000313" key="2">
    <source>
        <dbReference type="Proteomes" id="UP000789860"/>
    </source>
</evidence>
<accession>A0ACA9KXH0</accession>
<organism evidence="1 2">
    <name type="scientific">Scutellospora calospora</name>
    <dbReference type="NCBI Taxonomy" id="85575"/>
    <lineage>
        <taxon>Eukaryota</taxon>
        <taxon>Fungi</taxon>
        <taxon>Fungi incertae sedis</taxon>
        <taxon>Mucoromycota</taxon>
        <taxon>Glomeromycotina</taxon>
        <taxon>Glomeromycetes</taxon>
        <taxon>Diversisporales</taxon>
        <taxon>Gigasporaceae</taxon>
        <taxon>Scutellospora</taxon>
    </lineage>
</organism>
<dbReference type="EMBL" id="CAJVPM010003281">
    <property type="protein sequence ID" value="CAG8499214.1"/>
    <property type="molecule type" value="Genomic_DNA"/>
</dbReference>
<feature type="non-terminal residue" evidence="1">
    <location>
        <position position="1"/>
    </location>
</feature>
<keyword evidence="2" id="KW-1185">Reference proteome</keyword>
<reference evidence="1" key="1">
    <citation type="submission" date="2021-06" db="EMBL/GenBank/DDBJ databases">
        <authorList>
            <person name="Kallberg Y."/>
            <person name="Tangrot J."/>
            <person name="Rosling A."/>
        </authorList>
    </citation>
    <scope>NUCLEOTIDE SEQUENCE</scope>
    <source>
        <strain evidence="1">AU212A</strain>
    </source>
</reference>
<dbReference type="Proteomes" id="UP000789860">
    <property type="component" value="Unassembled WGS sequence"/>
</dbReference>
<name>A0ACA9KXH0_9GLOM</name>
<sequence length="89" mass="10241">ANKYNRDTFTLSNMNPIDVDANVFKSCWNKFKNSDQLEISLPETSIFVKFLTLDDIESVFKESNIFTMVSGNTGDVLKFFLYAKEVELL</sequence>
<evidence type="ECO:0000313" key="1">
    <source>
        <dbReference type="EMBL" id="CAG8499214.1"/>
    </source>
</evidence>
<protein>
    <submittedName>
        <fullName evidence="1">11703_t:CDS:1</fullName>
    </submittedName>
</protein>
<comment type="caution">
    <text evidence="1">The sequence shown here is derived from an EMBL/GenBank/DDBJ whole genome shotgun (WGS) entry which is preliminary data.</text>
</comment>